<dbReference type="KEGG" id="clz:BIU88_06425"/>
<dbReference type="InterPro" id="IPR052991">
    <property type="entry name" value="Non-func_TypeII_TA_Antitoxin"/>
</dbReference>
<dbReference type="InterPro" id="IPR002145">
    <property type="entry name" value="CopG"/>
</dbReference>
<dbReference type="OrthoDB" id="598264at2"/>
<evidence type="ECO:0000313" key="3">
    <source>
        <dbReference type="Proteomes" id="UP000095185"/>
    </source>
</evidence>
<sequence length="83" mass="9657">MCPTLKNSELREQVSFKIPAGMKKRVDLLAEATRRSRTFVIEEAIEQYLTTNEWQVQSIQAGLNDLDNGRVLSQEEMEKLWDE</sequence>
<dbReference type="AlphaFoldDB" id="A0A1D8D3R0"/>
<reference evidence="2" key="1">
    <citation type="submission" date="2016-09" db="EMBL/GenBank/DDBJ databases">
        <title>Genome sequence of Chlorobaculum limnaeum.</title>
        <authorList>
            <person name="Liu Z."/>
            <person name="Tank M."/>
            <person name="Bryant D.A."/>
        </authorList>
    </citation>
    <scope>NUCLEOTIDE SEQUENCE [LARGE SCALE GENOMIC DNA]</scope>
    <source>
        <strain evidence="2">DSM 1677</strain>
    </source>
</reference>
<protein>
    <submittedName>
        <fullName evidence="2">CopG family transcriptional regulator</fullName>
    </submittedName>
</protein>
<dbReference type="Proteomes" id="UP000095185">
    <property type="component" value="Chromosome"/>
</dbReference>
<dbReference type="SUPFAM" id="SSF47598">
    <property type="entry name" value="Ribbon-helix-helix"/>
    <property type="match status" value="1"/>
</dbReference>
<dbReference type="PANTHER" id="PTHR40688">
    <property type="match status" value="1"/>
</dbReference>
<organism evidence="2 3">
    <name type="scientific">Chlorobaculum limnaeum</name>
    <dbReference type="NCBI Taxonomy" id="274537"/>
    <lineage>
        <taxon>Bacteria</taxon>
        <taxon>Pseudomonadati</taxon>
        <taxon>Chlorobiota</taxon>
        <taxon>Chlorobiia</taxon>
        <taxon>Chlorobiales</taxon>
        <taxon>Chlorobiaceae</taxon>
        <taxon>Chlorobaculum</taxon>
    </lineage>
</organism>
<dbReference type="GO" id="GO:0006355">
    <property type="term" value="P:regulation of DNA-templated transcription"/>
    <property type="evidence" value="ECO:0007669"/>
    <property type="project" value="InterPro"/>
</dbReference>
<feature type="domain" description="Ribbon-helix-helix protein CopG" evidence="1">
    <location>
        <begin position="13"/>
        <end position="50"/>
    </location>
</feature>
<keyword evidence="3" id="KW-1185">Reference proteome</keyword>
<dbReference type="STRING" id="274537.BIU88_06425"/>
<gene>
    <name evidence="2" type="ORF">BIU88_06425</name>
</gene>
<dbReference type="EMBL" id="CP017305">
    <property type="protein sequence ID" value="AOS85033.1"/>
    <property type="molecule type" value="Genomic_DNA"/>
</dbReference>
<dbReference type="CDD" id="cd22233">
    <property type="entry name" value="RHH_CopAso-like"/>
    <property type="match status" value="1"/>
</dbReference>
<dbReference type="PANTHER" id="PTHR40688:SF2">
    <property type="entry name" value="RIBBON-HELIX-HELIX PROTEIN COPG DOMAIN-CONTAINING PROTEIN"/>
    <property type="match status" value="1"/>
</dbReference>
<accession>A0A1D8D3R0</accession>
<dbReference type="InterPro" id="IPR010985">
    <property type="entry name" value="Ribbon_hlx_hlx"/>
</dbReference>
<evidence type="ECO:0000259" key="1">
    <source>
        <dbReference type="Pfam" id="PF01402"/>
    </source>
</evidence>
<name>A0A1D8D3R0_CHLLM</name>
<proteinExistence type="predicted"/>
<evidence type="ECO:0000313" key="2">
    <source>
        <dbReference type="EMBL" id="AOS85033.1"/>
    </source>
</evidence>
<dbReference type="Pfam" id="PF01402">
    <property type="entry name" value="RHH_1"/>
    <property type="match status" value="1"/>
</dbReference>